<comment type="caution">
    <text evidence="2">The sequence shown here is derived from an EMBL/GenBank/DDBJ whole genome shotgun (WGS) entry which is preliminary data.</text>
</comment>
<sequence length="57" mass="6761">MVSHRLLLLFALLTALLAPYLLDLWLFSGGPWYRPFLIWLGLCMLVALIEQWHRHEL</sequence>
<dbReference type="RefSeq" id="WP_188749341.1">
    <property type="nucleotide sequence ID" value="NZ_BMIJ01000005.1"/>
</dbReference>
<evidence type="ECO:0000256" key="1">
    <source>
        <dbReference type="SAM" id="Phobius"/>
    </source>
</evidence>
<organism evidence="2 3">
    <name type="scientific">Marinobacterium zhoushanense</name>
    <dbReference type="NCBI Taxonomy" id="1679163"/>
    <lineage>
        <taxon>Bacteria</taxon>
        <taxon>Pseudomonadati</taxon>
        <taxon>Pseudomonadota</taxon>
        <taxon>Gammaproteobacteria</taxon>
        <taxon>Oceanospirillales</taxon>
        <taxon>Oceanospirillaceae</taxon>
        <taxon>Marinobacterium</taxon>
    </lineage>
</organism>
<keyword evidence="3" id="KW-1185">Reference proteome</keyword>
<dbReference type="EMBL" id="BMIJ01000005">
    <property type="protein sequence ID" value="GGC00203.1"/>
    <property type="molecule type" value="Genomic_DNA"/>
</dbReference>
<keyword evidence="1" id="KW-0812">Transmembrane</keyword>
<dbReference type="Proteomes" id="UP000629025">
    <property type="component" value="Unassembled WGS sequence"/>
</dbReference>
<reference evidence="3" key="1">
    <citation type="journal article" date="2019" name="Int. J. Syst. Evol. Microbiol.">
        <title>The Global Catalogue of Microorganisms (GCM) 10K type strain sequencing project: providing services to taxonomists for standard genome sequencing and annotation.</title>
        <authorList>
            <consortium name="The Broad Institute Genomics Platform"/>
            <consortium name="The Broad Institute Genome Sequencing Center for Infectious Disease"/>
            <person name="Wu L."/>
            <person name="Ma J."/>
        </authorList>
    </citation>
    <scope>NUCLEOTIDE SEQUENCE [LARGE SCALE GENOMIC DNA]</scope>
    <source>
        <strain evidence="3">CGMCC 1.15341</strain>
    </source>
</reference>
<protein>
    <submittedName>
        <fullName evidence="2">Uncharacterized protein</fullName>
    </submittedName>
</protein>
<keyword evidence="1" id="KW-1133">Transmembrane helix</keyword>
<feature type="transmembrane region" description="Helical" evidence="1">
    <location>
        <begin position="31"/>
        <end position="49"/>
    </location>
</feature>
<keyword evidence="1" id="KW-0472">Membrane</keyword>
<evidence type="ECO:0000313" key="2">
    <source>
        <dbReference type="EMBL" id="GGC00203.1"/>
    </source>
</evidence>
<name>A0ABQ1KIG8_9GAMM</name>
<proteinExistence type="predicted"/>
<gene>
    <name evidence="2" type="ORF">GCM10011352_27950</name>
</gene>
<evidence type="ECO:0000313" key="3">
    <source>
        <dbReference type="Proteomes" id="UP000629025"/>
    </source>
</evidence>
<accession>A0ABQ1KIG8</accession>